<proteinExistence type="predicted"/>
<evidence type="ECO:0000313" key="2">
    <source>
        <dbReference type="Proteomes" id="UP000607331"/>
    </source>
</evidence>
<dbReference type="InterPro" id="IPR042186">
    <property type="entry name" value="FimD_plug_dom"/>
</dbReference>
<dbReference type="PANTHER" id="PTHR30451:SF5">
    <property type="entry name" value="SLR0019 PROTEIN"/>
    <property type="match status" value="1"/>
</dbReference>
<dbReference type="Proteomes" id="UP000607331">
    <property type="component" value="Unassembled WGS sequence"/>
</dbReference>
<gene>
    <name evidence="1" type="ORF">HII27_12770</name>
</gene>
<reference evidence="1 2" key="1">
    <citation type="submission" date="2020-04" db="EMBL/GenBank/DDBJ databases">
        <title>The draft genome of Kluyvera sichuanensis strain SCKS090646.</title>
        <authorList>
            <person name="Wei L."/>
            <person name="Liu L."/>
            <person name="Feng Y."/>
            <person name="Zong Z."/>
        </authorList>
    </citation>
    <scope>NUCLEOTIDE SEQUENCE [LARGE SCALE GENOMIC DNA]</scope>
    <source>
        <strain evidence="1 2">090646</strain>
    </source>
</reference>
<evidence type="ECO:0000313" key="1">
    <source>
        <dbReference type="EMBL" id="MBC1186586.1"/>
    </source>
</evidence>
<dbReference type="Gene3D" id="2.60.40.2610">
    <property type="entry name" value="Outer membrane usher protein FimD, plug domain"/>
    <property type="match status" value="1"/>
</dbReference>
<keyword evidence="2" id="KW-1185">Reference proteome</keyword>
<name>A0ABR6RTX2_9ENTR</name>
<dbReference type="InterPro" id="IPR000015">
    <property type="entry name" value="Fimb_usher"/>
</dbReference>
<dbReference type="Pfam" id="PF00577">
    <property type="entry name" value="Usher"/>
    <property type="match status" value="1"/>
</dbReference>
<dbReference type="EMBL" id="JABBJF010000010">
    <property type="protein sequence ID" value="MBC1186586.1"/>
    <property type="molecule type" value="Genomic_DNA"/>
</dbReference>
<sequence length="737" mass="80365">MPLHAEPPAETTQYLSLTVNRSLHDGLWPVRVDNGELWINVEDAARLGIAMPEASAPWVNLATVQGIQASYDGLQQQLALTLPEGKLASVQHLETAPHPASDALPQADEMGNLTLDYSLYSSETPTLKQTSLQSQLQTSGWLPGQLSNSMNSRFQRGDNATPEANTRLMTTWQLDFPASLTSISLGDNVTMGVNWSRQVRFGGLHLARNFQLDPQLNTAPRTAYSDSVVLPSTVDLYIDGLQQSHQQVTPGNYVLNTLTTFSGSGQAQVVITDINGQRREVTLDLYGAPNMLAQGVSSGSLDIGWLRQRYAERSNDYAASPMLDAGWRYGLNNSLTLSTHTEQHRDAHNLGVSGDWLVSPLLGIASSHIAGSQSPVGDGVKWGFGYQWNGQGLGVAASTSRSSDAWTDIARLSGSLPVRRTDNLWVSQTLSGWGTLGAGWVRQDSARYLNASWSKSFSNRISTTFAFTHALNTGDKTVQLMLSVPLGHNDTVSLQTGNQSTRADYRHQPDYQLGGWSWQLSQNSGNTRQQHADLGYLSQYGEWHTGIDRDNQSNSHYLSGEGSFILLDSHPYALRYNRQGIALVTTDGISGVPIAVENRPAGTTDANGFLLLTDLPRYQNSKVSLDPLNLPPEVVTPLTEMHATPGRSEAVKVDFQVHRSHLVSAQLIDRQNRPLPIGSLITFGDKQSIVGREGFIWLENPPMPGTLAIQSRSGRCEVSLPASRGETTINLGVLPCH</sequence>
<dbReference type="Gene3D" id="2.60.40.3110">
    <property type="match status" value="1"/>
</dbReference>
<dbReference type="RefSeq" id="WP_185668223.1">
    <property type="nucleotide sequence ID" value="NZ_JABBJF010000010.1"/>
</dbReference>
<protein>
    <submittedName>
        <fullName evidence="1">Fimbrial biogenesis outer membrane usher protein</fullName>
    </submittedName>
</protein>
<accession>A0ABR6RTX2</accession>
<dbReference type="PANTHER" id="PTHR30451">
    <property type="entry name" value="OUTER MEMBRANE USHER PROTEIN"/>
    <property type="match status" value="1"/>
</dbReference>
<comment type="caution">
    <text evidence="1">The sequence shown here is derived from an EMBL/GenBank/DDBJ whole genome shotgun (WGS) entry which is preliminary data.</text>
</comment>
<organism evidence="1 2">
    <name type="scientific">Kluyvera sichuanensis</name>
    <dbReference type="NCBI Taxonomy" id="2725494"/>
    <lineage>
        <taxon>Bacteria</taxon>
        <taxon>Pseudomonadati</taxon>
        <taxon>Pseudomonadota</taxon>
        <taxon>Gammaproteobacteria</taxon>
        <taxon>Enterobacterales</taxon>
        <taxon>Enterobacteriaceae</taxon>
        <taxon>Kluyvera</taxon>
    </lineage>
</organism>